<sequence>MGFRVQPEGLDTYASLLKGLQDDLKTAQDYLNQHLSYDYGDARMFATIANANNATKAAVGDNLKHLDQLLSASAGELVKSANMYRETDANEERRLDETYPSS</sequence>
<keyword evidence="3" id="KW-1185">Reference proteome</keyword>
<name>A0A1I6UZJ8_9PSEU</name>
<dbReference type="EMBL" id="FOZX01000014">
    <property type="protein sequence ID" value="SFT06843.1"/>
    <property type="molecule type" value="Genomic_DNA"/>
</dbReference>
<feature type="region of interest" description="Disordered" evidence="1">
    <location>
        <begin position="83"/>
        <end position="102"/>
    </location>
</feature>
<protein>
    <recommendedName>
        <fullName evidence="4">Excreted virulence factor EspC, type VII ESX diderm</fullName>
    </recommendedName>
</protein>
<dbReference type="AlphaFoldDB" id="A0A1I6UZJ8"/>
<dbReference type="Proteomes" id="UP000198852">
    <property type="component" value="Unassembled WGS sequence"/>
</dbReference>
<gene>
    <name evidence="2" type="ORF">SAMN05660874_05428</name>
</gene>
<evidence type="ECO:0000256" key="1">
    <source>
        <dbReference type="SAM" id="MobiDB-lite"/>
    </source>
</evidence>
<evidence type="ECO:0008006" key="4">
    <source>
        <dbReference type="Google" id="ProtNLM"/>
    </source>
</evidence>
<evidence type="ECO:0000313" key="2">
    <source>
        <dbReference type="EMBL" id="SFT06843.1"/>
    </source>
</evidence>
<dbReference type="OrthoDB" id="3692598at2"/>
<feature type="compositionally biased region" description="Basic and acidic residues" evidence="1">
    <location>
        <begin position="85"/>
        <end position="102"/>
    </location>
</feature>
<evidence type="ECO:0000313" key="3">
    <source>
        <dbReference type="Proteomes" id="UP000198852"/>
    </source>
</evidence>
<dbReference type="RefSeq" id="WP_139274179.1">
    <property type="nucleotide sequence ID" value="NZ_FOZX01000014.1"/>
</dbReference>
<reference evidence="3" key="1">
    <citation type="submission" date="2016-10" db="EMBL/GenBank/DDBJ databases">
        <authorList>
            <person name="Varghese N."/>
            <person name="Submissions S."/>
        </authorList>
    </citation>
    <scope>NUCLEOTIDE SEQUENCE [LARGE SCALE GENOMIC DNA]</scope>
    <source>
        <strain evidence="3">DSM 44771</strain>
    </source>
</reference>
<organism evidence="2 3">
    <name type="scientific">Saccharopolyspora flava</name>
    <dbReference type="NCBI Taxonomy" id="95161"/>
    <lineage>
        <taxon>Bacteria</taxon>
        <taxon>Bacillati</taxon>
        <taxon>Actinomycetota</taxon>
        <taxon>Actinomycetes</taxon>
        <taxon>Pseudonocardiales</taxon>
        <taxon>Pseudonocardiaceae</taxon>
        <taxon>Saccharopolyspora</taxon>
    </lineage>
</organism>
<proteinExistence type="predicted"/>
<accession>A0A1I6UZJ8</accession>